<proteinExistence type="predicted"/>
<reference evidence="1" key="1">
    <citation type="journal article" date="2019" name="MBio">
        <title>Virus Genomes from Deep Sea Sediments Expand the Ocean Megavirome and Support Independent Origins of Viral Gigantism.</title>
        <authorList>
            <person name="Backstrom D."/>
            <person name="Yutin N."/>
            <person name="Jorgensen S.L."/>
            <person name="Dharamshi J."/>
            <person name="Homa F."/>
            <person name="Zaremba-Niedwiedzka K."/>
            <person name="Spang A."/>
            <person name="Wolf Y.I."/>
            <person name="Koonin E.V."/>
            <person name="Ettema T.J."/>
        </authorList>
    </citation>
    <scope>NUCLEOTIDE SEQUENCE</scope>
</reference>
<evidence type="ECO:0000313" key="1">
    <source>
        <dbReference type="EMBL" id="QBK90377.1"/>
    </source>
</evidence>
<protein>
    <submittedName>
        <fullName evidence="1">Uncharacterized protein</fullName>
    </submittedName>
</protein>
<organism evidence="1">
    <name type="scientific">Pithovirus LCPAC103</name>
    <dbReference type="NCBI Taxonomy" id="2506588"/>
    <lineage>
        <taxon>Viruses</taxon>
        <taxon>Pithoviruses</taxon>
    </lineage>
</organism>
<name>A0A481Z3G8_9VIRU</name>
<sequence>MEDLKHDPKLESTDSNFGQEGLVVIATNDQAIRLSAWVNQVPMNLIGFYYTSTSDSELKIKIFDLISGNSSPLTKNVLNFESLKMSALVRSIKVFPLLPINEKSGLNFRKLVYWLESGLDTDYGGTDIDIITGTGNSTDWSIDSFRDLKLDKDEQDTDKTATKLSPESVLRTIYESRHKLFSSAFELPLTIFIDKINDKLVRESALRVREKMIELAETAYEAALRGKLESCLDKLLAHDYTTMASAELLIKINSWLDRGVFFQDEFRKEFGELFGADKSPSTDGDLPKVLSLCDHDTVNLPEIRTELKNLVVSLTSANQPSTIDFRLLIQIHNQIANLINEETLTIAGAGTSWPALVVDCPDQLVTMRSKLKACNQLVFSLCRPQIVDVSEEEVMEVLLYLEGLDEVEQTKYLNIKNALLETLKQQSILK</sequence>
<accession>A0A481Z3G8</accession>
<gene>
    <name evidence="1" type="ORF">LCPAC103_00580</name>
</gene>
<dbReference type="EMBL" id="MK500480">
    <property type="protein sequence ID" value="QBK90377.1"/>
    <property type="molecule type" value="Genomic_DNA"/>
</dbReference>